<reference evidence="3" key="1">
    <citation type="journal article" date="2023" name="Commun. Biol.">
        <title>Genome analysis of Parmales, the sister group of diatoms, reveals the evolutionary specialization of diatoms from phago-mixotrophs to photoautotrophs.</title>
        <authorList>
            <person name="Ban H."/>
            <person name="Sato S."/>
            <person name="Yoshikawa S."/>
            <person name="Yamada K."/>
            <person name="Nakamura Y."/>
            <person name="Ichinomiya M."/>
            <person name="Sato N."/>
            <person name="Blanc-Mathieu R."/>
            <person name="Endo H."/>
            <person name="Kuwata A."/>
            <person name="Ogata H."/>
        </authorList>
    </citation>
    <scope>NUCLEOTIDE SEQUENCE [LARGE SCALE GENOMIC DNA]</scope>
</reference>
<dbReference type="Proteomes" id="UP001162640">
    <property type="component" value="Unassembled WGS sequence"/>
</dbReference>
<feature type="region of interest" description="Disordered" evidence="1">
    <location>
        <begin position="1"/>
        <end position="34"/>
    </location>
</feature>
<evidence type="ECO:0000313" key="3">
    <source>
        <dbReference type="Proteomes" id="UP001162640"/>
    </source>
</evidence>
<dbReference type="InterPro" id="IPR015943">
    <property type="entry name" value="WD40/YVTN_repeat-like_dom_sf"/>
</dbReference>
<name>A0A9W7BPQ3_9STRA</name>
<organism evidence="2 3">
    <name type="scientific">Triparma laevis f. inornata</name>
    <dbReference type="NCBI Taxonomy" id="1714386"/>
    <lineage>
        <taxon>Eukaryota</taxon>
        <taxon>Sar</taxon>
        <taxon>Stramenopiles</taxon>
        <taxon>Ochrophyta</taxon>
        <taxon>Bolidophyceae</taxon>
        <taxon>Parmales</taxon>
        <taxon>Triparmaceae</taxon>
        <taxon>Triparma</taxon>
    </lineage>
</organism>
<dbReference type="AlphaFoldDB" id="A0A9W7BPQ3"/>
<dbReference type="Gene3D" id="2.130.10.10">
    <property type="entry name" value="YVTN repeat-like/Quinoprotein amine dehydrogenase"/>
    <property type="match status" value="1"/>
</dbReference>
<dbReference type="InterPro" id="IPR001680">
    <property type="entry name" value="WD40_rpt"/>
</dbReference>
<proteinExistence type="predicted"/>
<dbReference type="SUPFAM" id="SSF50978">
    <property type="entry name" value="WD40 repeat-like"/>
    <property type="match status" value="1"/>
</dbReference>
<evidence type="ECO:0000313" key="2">
    <source>
        <dbReference type="EMBL" id="GMH90443.1"/>
    </source>
</evidence>
<sequence>MAHMTPNPLSSSKQTPPPAGAPSSANKLISTPSSSSAGISNAPYNTLKSAPLPAYTPTSLTYHTTSDCTSLCVSPSGTHLIAGFADGTVRLYPTNYTNHPGYILSHIQAKGLHTNLIMTLSIPPSGRYCFAGVLRGSVELTIHDLSTLEVTPYSHLSPHEFNTSKIVKGFKHLDAKLKGFGHATQVTDGSYRLFCGKGIKNIHIWSFIPPHHDLNGTDEPIWECIYDTQSNGMTVEYLSFVRINGVLKGASKSSDQCLRVWDLECEDSETKNRPENKRPKSYQDLSNTTGCLSVLESRAWCYTSHLTIVDLETQMSTDLHLPNNGSVGRRSRGYQEVERVTGVDGDVLLSVSDGKSYLYDEKGLNLVPGSSSSDPVNPRESRLTELFKVGSNNVVVAASSVFCNGVGTLKVEKFKMGKAESRTMQISPWTVKLSPQTEEIKLEVERKVAASLLELNMSPRLEVRRDGDVKKARITTNVPPSYGLTGIRSTIFSQNLPLSDTKMSRKEQLTVKFHYEVDTLLGNINNSIRTFKQTLNREKNSVKSTAALMDVVEVRNGRNRRCEEFVSEWRAVVEEMMGRQRMEAEALEAEIGGGKIVVEWPGKWEDVKKELL</sequence>
<accession>A0A9W7BPQ3</accession>
<evidence type="ECO:0000256" key="1">
    <source>
        <dbReference type="SAM" id="MobiDB-lite"/>
    </source>
</evidence>
<gene>
    <name evidence="2" type="ORF">TL16_g11771</name>
</gene>
<dbReference type="Pfam" id="PF00400">
    <property type="entry name" value="WD40"/>
    <property type="match status" value="1"/>
</dbReference>
<protein>
    <submittedName>
        <fullName evidence="2">Uncharacterized protein</fullName>
    </submittedName>
</protein>
<dbReference type="EMBL" id="BLQM01000449">
    <property type="protein sequence ID" value="GMH90443.1"/>
    <property type="molecule type" value="Genomic_DNA"/>
</dbReference>
<comment type="caution">
    <text evidence="2">The sequence shown here is derived from an EMBL/GenBank/DDBJ whole genome shotgun (WGS) entry which is preliminary data.</text>
</comment>
<dbReference type="InterPro" id="IPR036322">
    <property type="entry name" value="WD40_repeat_dom_sf"/>
</dbReference>